<dbReference type="Proteomes" id="UP001378592">
    <property type="component" value="Unassembled WGS sequence"/>
</dbReference>
<evidence type="ECO:0000256" key="6">
    <source>
        <dbReference type="ARBA" id="ARBA00023180"/>
    </source>
</evidence>
<evidence type="ECO:0000256" key="5">
    <source>
        <dbReference type="ARBA" id="ARBA00022801"/>
    </source>
</evidence>
<dbReference type="InterPro" id="IPR029058">
    <property type="entry name" value="AB_hydrolase_fold"/>
</dbReference>
<dbReference type="SUPFAM" id="SSF53474">
    <property type="entry name" value="alpha/beta-Hydrolases"/>
    <property type="match status" value="1"/>
</dbReference>
<organism evidence="7 8">
    <name type="scientific">Gryllus longicercus</name>
    <dbReference type="NCBI Taxonomy" id="2509291"/>
    <lineage>
        <taxon>Eukaryota</taxon>
        <taxon>Metazoa</taxon>
        <taxon>Ecdysozoa</taxon>
        <taxon>Arthropoda</taxon>
        <taxon>Hexapoda</taxon>
        <taxon>Insecta</taxon>
        <taxon>Pterygota</taxon>
        <taxon>Neoptera</taxon>
        <taxon>Polyneoptera</taxon>
        <taxon>Orthoptera</taxon>
        <taxon>Ensifera</taxon>
        <taxon>Gryllidea</taxon>
        <taxon>Grylloidea</taxon>
        <taxon>Gryllidae</taxon>
        <taxon>Gryllinae</taxon>
        <taxon>Gryllus</taxon>
    </lineage>
</organism>
<dbReference type="PRINTS" id="PR00724">
    <property type="entry name" value="CRBOXYPTASEC"/>
</dbReference>
<dbReference type="InterPro" id="IPR001563">
    <property type="entry name" value="Peptidase_S10"/>
</dbReference>
<comment type="caution">
    <text evidence="7">The sequence shown here is derived from an EMBL/GenBank/DDBJ whole genome shotgun (WGS) entry which is preliminary data.</text>
</comment>
<keyword evidence="6" id="KW-0325">Glycoprotein</keyword>
<dbReference type="Pfam" id="PF00450">
    <property type="entry name" value="Peptidase_S10"/>
    <property type="match status" value="2"/>
</dbReference>
<evidence type="ECO:0000313" key="7">
    <source>
        <dbReference type="EMBL" id="KAK7864315.1"/>
    </source>
</evidence>
<protein>
    <submittedName>
        <fullName evidence="7">Uncharacterized protein</fullName>
    </submittedName>
</protein>
<dbReference type="InterPro" id="IPR033124">
    <property type="entry name" value="Ser_caboxypep_his_AS"/>
</dbReference>
<evidence type="ECO:0000256" key="3">
    <source>
        <dbReference type="ARBA" id="ARBA00022670"/>
    </source>
</evidence>
<keyword evidence="2" id="KW-0121">Carboxypeptidase</keyword>
<dbReference type="Gene3D" id="3.40.50.1820">
    <property type="entry name" value="alpha/beta hydrolase"/>
    <property type="match status" value="2"/>
</dbReference>
<evidence type="ECO:0000256" key="1">
    <source>
        <dbReference type="ARBA" id="ARBA00009431"/>
    </source>
</evidence>
<dbReference type="PANTHER" id="PTHR11802:SF472">
    <property type="entry name" value="SERINE CARBOXYPEPTIDASE CPVL-RELATED"/>
    <property type="match status" value="1"/>
</dbReference>
<dbReference type="PANTHER" id="PTHR11802">
    <property type="entry name" value="SERINE PROTEASE FAMILY S10 SERINE CARBOXYPEPTIDASE"/>
    <property type="match status" value="1"/>
</dbReference>
<evidence type="ECO:0000313" key="8">
    <source>
        <dbReference type="Proteomes" id="UP001378592"/>
    </source>
</evidence>
<gene>
    <name evidence="7" type="ORF">R5R35_009568</name>
</gene>
<keyword evidence="8" id="KW-1185">Reference proteome</keyword>
<keyword evidence="4" id="KW-0732">Signal</keyword>
<comment type="similarity">
    <text evidence="1">Belongs to the peptidase S10 family.</text>
</comment>
<keyword evidence="5" id="KW-0378">Hydrolase</keyword>
<proteinExistence type="inferred from homology"/>
<sequence length="432" mass="48498">MLLLRMKLIISPILLVLICVHVAVGVFNPYPKIKTLPIPESAGKPLILTPLIESGKIAEARKESRVLPLFGDRGIESYSGYFTVNKNFNSNLFFWFFPSQGSISDDPVILWLQGGPGASSLYGLFEEHGPFIVDKSGSKLLPRKYSWIKQHNVIYIDNPVGTGYSFTDGGYAKNETAVGKYVPALSYTIHTKNPNSTIKINLNGLAMGNGLSDPLHMLKYADYVYQLGLIDSNTCNQLHVQEDLGQKYMENKQWAKAYEVFEDILAKIGGLTGFSSYYNYLYANGESFGGDFSSYIQQSHVREAIHVGNAEFHDDRTVGRNLMEDFMQSVKPWIEELLEHYRVLVYNGQLDIIVAYPLTVSYLNTLHWSSAAEYKIASRFPWHVGKDIAGYVKTAGNLTEVLVRDAGHMVPSDQPKWALDLIGRFTSNKPFH</sequence>
<dbReference type="GO" id="GO:0004185">
    <property type="term" value="F:serine-type carboxypeptidase activity"/>
    <property type="evidence" value="ECO:0007669"/>
    <property type="project" value="InterPro"/>
</dbReference>
<keyword evidence="3" id="KW-0645">Protease</keyword>
<dbReference type="PROSITE" id="PS00560">
    <property type="entry name" value="CARBOXYPEPT_SER_HIS"/>
    <property type="match status" value="1"/>
</dbReference>
<name>A0AAN9Z781_9ORTH</name>
<dbReference type="AlphaFoldDB" id="A0AAN9Z781"/>
<evidence type="ECO:0000256" key="4">
    <source>
        <dbReference type="ARBA" id="ARBA00022729"/>
    </source>
</evidence>
<reference evidence="7 8" key="1">
    <citation type="submission" date="2024-03" db="EMBL/GenBank/DDBJ databases">
        <title>The genome assembly and annotation of the cricket Gryllus longicercus Weissman &amp; Gray.</title>
        <authorList>
            <person name="Szrajer S."/>
            <person name="Gray D."/>
            <person name="Ylla G."/>
        </authorList>
    </citation>
    <scope>NUCLEOTIDE SEQUENCE [LARGE SCALE GENOMIC DNA]</scope>
    <source>
        <strain evidence="7">DAG 2021-001</strain>
        <tissue evidence="7">Whole body minus gut</tissue>
    </source>
</reference>
<evidence type="ECO:0000256" key="2">
    <source>
        <dbReference type="ARBA" id="ARBA00022645"/>
    </source>
</evidence>
<dbReference type="EMBL" id="JAZDUA010000207">
    <property type="protein sequence ID" value="KAK7864315.1"/>
    <property type="molecule type" value="Genomic_DNA"/>
</dbReference>
<dbReference type="GO" id="GO:0006508">
    <property type="term" value="P:proteolysis"/>
    <property type="evidence" value="ECO:0007669"/>
    <property type="project" value="UniProtKB-KW"/>
</dbReference>
<accession>A0AAN9Z781</accession>